<dbReference type="Gene3D" id="3.40.50.720">
    <property type="entry name" value="NAD(P)-binding Rossmann-like Domain"/>
    <property type="match status" value="1"/>
</dbReference>
<dbReference type="Gene3D" id="3.90.25.10">
    <property type="entry name" value="UDP-galactose 4-epimerase, domain 1"/>
    <property type="match status" value="1"/>
</dbReference>
<organism evidence="1">
    <name type="scientific">marine sediment metagenome</name>
    <dbReference type="NCBI Taxonomy" id="412755"/>
    <lineage>
        <taxon>unclassified sequences</taxon>
        <taxon>metagenomes</taxon>
        <taxon>ecological metagenomes</taxon>
    </lineage>
</organism>
<dbReference type="InterPro" id="IPR036291">
    <property type="entry name" value="NAD(P)-bd_dom_sf"/>
</dbReference>
<reference evidence="1" key="1">
    <citation type="journal article" date="2015" name="Nature">
        <title>Complex archaea that bridge the gap between prokaryotes and eukaryotes.</title>
        <authorList>
            <person name="Spang A."/>
            <person name="Saw J.H."/>
            <person name="Jorgensen S.L."/>
            <person name="Zaremba-Niedzwiedzka K."/>
            <person name="Martijn J."/>
            <person name="Lind A.E."/>
            <person name="van Eijk R."/>
            <person name="Schleper C."/>
            <person name="Guy L."/>
            <person name="Ettema T.J."/>
        </authorList>
    </citation>
    <scope>NUCLEOTIDE SEQUENCE</scope>
</reference>
<sequence length="88" mass="10367">EVYNIGGNRVMSIREMLDLLLNYSSIKNKIEIEIDPKLLRPSDVTLQIPNIDKFVKETNWKAEIPFEKTLQDILDYWRNILKPISSFT</sequence>
<proteinExistence type="predicted"/>
<accession>A0A0F8YA17</accession>
<comment type="caution">
    <text evidence="1">The sequence shown here is derived from an EMBL/GenBank/DDBJ whole genome shotgun (WGS) entry which is preliminary data.</text>
</comment>
<gene>
    <name evidence="1" type="ORF">LCGC14_2923220</name>
</gene>
<dbReference type="EMBL" id="LAZR01058155">
    <property type="protein sequence ID" value="KKK70515.1"/>
    <property type="molecule type" value="Genomic_DNA"/>
</dbReference>
<dbReference type="SUPFAM" id="SSF51735">
    <property type="entry name" value="NAD(P)-binding Rossmann-fold domains"/>
    <property type="match status" value="1"/>
</dbReference>
<protein>
    <recommendedName>
        <fullName evidence="2">NAD(P)-binding domain-containing protein</fullName>
    </recommendedName>
</protein>
<name>A0A0F8YA17_9ZZZZ</name>
<evidence type="ECO:0008006" key="2">
    <source>
        <dbReference type="Google" id="ProtNLM"/>
    </source>
</evidence>
<dbReference type="AlphaFoldDB" id="A0A0F8YA17"/>
<evidence type="ECO:0000313" key="1">
    <source>
        <dbReference type="EMBL" id="KKK70515.1"/>
    </source>
</evidence>
<feature type="non-terminal residue" evidence="1">
    <location>
        <position position="1"/>
    </location>
</feature>